<evidence type="ECO:0000313" key="4">
    <source>
        <dbReference type="EMBL" id="KAA0888975.1"/>
    </source>
</evidence>
<dbReference type="OrthoDB" id="5396866at2"/>
<gene>
    <name evidence="4" type="ORF">ET418_14055</name>
</gene>
<feature type="domain" description="DUF4124" evidence="3">
    <location>
        <begin position="7"/>
        <end position="53"/>
    </location>
</feature>
<name>A0A5A9X985_9BACT</name>
<feature type="region of interest" description="Disordered" evidence="1">
    <location>
        <begin position="52"/>
        <end position="78"/>
    </location>
</feature>
<dbReference type="EMBL" id="SRSD01000009">
    <property type="protein sequence ID" value="KAA0888975.1"/>
    <property type="molecule type" value="Genomic_DNA"/>
</dbReference>
<sequence length="158" mass="16830">MKKLLIILLLAASVAQAETYQWTDGEGTVHFSESRAVIPAPYRKNATPLGIDVTTGSGSGPAAGSSPATRQGTPESGSVAARLEEVKGRLQNDEGSMALIRQLQDDPQIQALLSDPAVLRAVQTGDYGALMNNPAFMKLLTNPRVQQIEKRMQQGGTK</sequence>
<evidence type="ECO:0000256" key="2">
    <source>
        <dbReference type="SAM" id="SignalP"/>
    </source>
</evidence>
<evidence type="ECO:0000313" key="5">
    <source>
        <dbReference type="Proteomes" id="UP000324298"/>
    </source>
</evidence>
<protein>
    <submittedName>
        <fullName evidence="4">DUF4124 domain-containing protein</fullName>
    </submittedName>
</protein>
<feature type="compositionally biased region" description="Low complexity" evidence="1">
    <location>
        <begin position="54"/>
        <end position="69"/>
    </location>
</feature>
<dbReference type="AlphaFoldDB" id="A0A5A9X985"/>
<reference evidence="4 5" key="1">
    <citation type="submission" date="2019-04" db="EMBL/GenBank/DDBJ databases">
        <title>Geobacter ruber sp. nov., ferric-reducing bacteria isolated from paddy soil.</title>
        <authorList>
            <person name="Xu Z."/>
            <person name="Masuda Y."/>
            <person name="Itoh H."/>
            <person name="Senoo K."/>
        </authorList>
    </citation>
    <scope>NUCLEOTIDE SEQUENCE [LARGE SCALE GENOMIC DNA]</scope>
    <source>
        <strain evidence="4 5">Red88</strain>
    </source>
</reference>
<dbReference type="Pfam" id="PF13511">
    <property type="entry name" value="DUF4124"/>
    <property type="match status" value="1"/>
</dbReference>
<keyword evidence="5" id="KW-1185">Reference proteome</keyword>
<feature type="chain" id="PRO_5023053402" evidence="2">
    <location>
        <begin position="18"/>
        <end position="158"/>
    </location>
</feature>
<keyword evidence="2" id="KW-0732">Signal</keyword>
<dbReference type="Gene3D" id="1.10.260.100">
    <property type="match status" value="1"/>
</dbReference>
<dbReference type="InterPro" id="IPR025392">
    <property type="entry name" value="DUF4124"/>
</dbReference>
<dbReference type="RefSeq" id="WP_149308585.1">
    <property type="nucleotide sequence ID" value="NZ_SRSD01000009.1"/>
</dbReference>
<organism evidence="4 5">
    <name type="scientific">Oryzomonas rubra</name>
    <dbReference type="NCBI Taxonomy" id="2509454"/>
    <lineage>
        <taxon>Bacteria</taxon>
        <taxon>Pseudomonadati</taxon>
        <taxon>Thermodesulfobacteriota</taxon>
        <taxon>Desulfuromonadia</taxon>
        <taxon>Geobacterales</taxon>
        <taxon>Geobacteraceae</taxon>
        <taxon>Oryzomonas</taxon>
    </lineage>
</organism>
<accession>A0A5A9X985</accession>
<evidence type="ECO:0000256" key="1">
    <source>
        <dbReference type="SAM" id="MobiDB-lite"/>
    </source>
</evidence>
<dbReference type="Proteomes" id="UP000324298">
    <property type="component" value="Unassembled WGS sequence"/>
</dbReference>
<evidence type="ECO:0000259" key="3">
    <source>
        <dbReference type="Pfam" id="PF13511"/>
    </source>
</evidence>
<comment type="caution">
    <text evidence="4">The sequence shown here is derived from an EMBL/GenBank/DDBJ whole genome shotgun (WGS) entry which is preliminary data.</text>
</comment>
<feature type="signal peptide" evidence="2">
    <location>
        <begin position="1"/>
        <end position="17"/>
    </location>
</feature>
<proteinExistence type="predicted"/>